<comment type="caution">
    <text evidence="1">The sequence shown here is derived from an EMBL/GenBank/DDBJ whole genome shotgun (WGS) entry which is preliminary data.</text>
</comment>
<dbReference type="AlphaFoldDB" id="A0A1D1VC40"/>
<proteinExistence type="predicted"/>
<gene>
    <name evidence="1" type="primary">RvY_08912</name>
    <name evidence="1" type="synonym">RvY_08912.2</name>
    <name evidence="1" type="ORF">RvY_08912-2</name>
</gene>
<protein>
    <submittedName>
        <fullName evidence="1">Uncharacterized protein</fullName>
    </submittedName>
</protein>
<keyword evidence="2" id="KW-1185">Reference proteome</keyword>
<evidence type="ECO:0000313" key="1">
    <source>
        <dbReference type="EMBL" id="GAU97652.1"/>
    </source>
</evidence>
<dbReference type="EMBL" id="BDGG01000004">
    <property type="protein sequence ID" value="GAU97652.1"/>
    <property type="molecule type" value="Genomic_DNA"/>
</dbReference>
<sequence>MNPSLLVKRGDSLVPRTPTMSCNLRLQMTPYATWSAKPDQSFLNTPLEPTSLASHHIARGSPERQFPALKCHLRSLAALKERGTVVSPIPTRSLFPMPVSDYSPCPNFRSHDLTS</sequence>
<accession>A0A1D1VC40</accession>
<dbReference type="Proteomes" id="UP000186922">
    <property type="component" value="Unassembled WGS sequence"/>
</dbReference>
<name>A0A1D1VC40_RAMVA</name>
<evidence type="ECO:0000313" key="2">
    <source>
        <dbReference type="Proteomes" id="UP000186922"/>
    </source>
</evidence>
<organism evidence="1 2">
    <name type="scientific">Ramazzottius varieornatus</name>
    <name type="common">Water bear</name>
    <name type="synonym">Tardigrade</name>
    <dbReference type="NCBI Taxonomy" id="947166"/>
    <lineage>
        <taxon>Eukaryota</taxon>
        <taxon>Metazoa</taxon>
        <taxon>Ecdysozoa</taxon>
        <taxon>Tardigrada</taxon>
        <taxon>Eutardigrada</taxon>
        <taxon>Parachela</taxon>
        <taxon>Hypsibioidea</taxon>
        <taxon>Ramazzottiidae</taxon>
        <taxon>Ramazzottius</taxon>
    </lineage>
</organism>
<reference evidence="1 2" key="1">
    <citation type="journal article" date="2016" name="Nat. Commun.">
        <title>Extremotolerant tardigrade genome and improved radiotolerance of human cultured cells by tardigrade-unique protein.</title>
        <authorList>
            <person name="Hashimoto T."/>
            <person name="Horikawa D.D."/>
            <person name="Saito Y."/>
            <person name="Kuwahara H."/>
            <person name="Kozuka-Hata H."/>
            <person name="Shin-I T."/>
            <person name="Minakuchi Y."/>
            <person name="Ohishi K."/>
            <person name="Motoyama A."/>
            <person name="Aizu T."/>
            <person name="Enomoto A."/>
            <person name="Kondo K."/>
            <person name="Tanaka S."/>
            <person name="Hara Y."/>
            <person name="Koshikawa S."/>
            <person name="Sagara H."/>
            <person name="Miura T."/>
            <person name="Yokobori S."/>
            <person name="Miyagawa K."/>
            <person name="Suzuki Y."/>
            <person name="Kubo T."/>
            <person name="Oyama M."/>
            <person name="Kohara Y."/>
            <person name="Fujiyama A."/>
            <person name="Arakawa K."/>
            <person name="Katayama T."/>
            <person name="Toyoda A."/>
            <person name="Kunieda T."/>
        </authorList>
    </citation>
    <scope>NUCLEOTIDE SEQUENCE [LARGE SCALE GENOMIC DNA]</scope>
    <source>
        <strain evidence="1 2">YOKOZUNA-1</strain>
    </source>
</reference>